<keyword evidence="2" id="KW-0255">Endonuclease</keyword>
<dbReference type="SMART" id="SM00507">
    <property type="entry name" value="HNHc"/>
    <property type="match status" value="1"/>
</dbReference>
<dbReference type="Proteomes" id="UP001241748">
    <property type="component" value="Unassembled WGS sequence"/>
</dbReference>
<dbReference type="Gene3D" id="1.10.30.50">
    <property type="match status" value="1"/>
</dbReference>
<dbReference type="CDD" id="cd00085">
    <property type="entry name" value="HNHc"/>
    <property type="match status" value="1"/>
</dbReference>
<evidence type="ECO:0000259" key="1">
    <source>
        <dbReference type="SMART" id="SM00507"/>
    </source>
</evidence>
<organism evidence="2 3">
    <name type="scientific">Neobacillus driksii</name>
    <dbReference type="NCBI Taxonomy" id="3035913"/>
    <lineage>
        <taxon>Bacteria</taxon>
        <taxon>Bacillati</taxon>
        <taxon>Bacillota</taxon>
        <taxon>Bacilli</taxon>
        <taxon>Bacillales</taxon>
        <taxon>Bacillaceae</taxon>
        <taxon>Neobacillus</taxon>
    </lineage>
</organism>
<comment type="caution">
    <text evidence="2">The sequence shown here is derived from an EMBL/GenBank/DDBJ whole genome shotgun (WGS) entry which is preliminary data.</text>
</comment>
<evidence type="ECO:0000313" key="2">
    <source>
        <dbReference type="EMBL" id="MFB3167455.1"/>
    </source>
</evidence>
<dbReference type="RefSeq" id="WP_306074987.1">
    <property type="nucleotide sequence ID" value="NZ_JAROBZ020000001.1"/>
</dbReference>
<accession>A0ABV4YUC6</accession>
<dbReference type="InterPro" id="IPR003615">
    <property type="entry name" value="HNH_nuc"/>
</dbReference>
<gene>
    <name evidence="2" type="ORF">P5G62_010075</name>
</gene>
<dbReference type="GO" id="GO:0004519">
    <property type="term" value="F:endonuclease activity"/>
    <property type="evidence" value="ECO:0007669"/>
    <property type="project" value="UniProtKB-KW"/>
</dbReference>
<reference evidence="2 3" key="1">
    <citation type="submission" date="2024-05" db="EMBL/GenBank/DDBJ databases">
        <authorList>
            <person name="Venkateswaran K."/>
        </authorList>
    </citation>
    <scope>NUCLEOTIDE SEQUENCE [LARGE SCALE GENOMIC DNA]</scope>
    <source>
        <strain evidence="2 3">179-C4-2-HS</strain>
    </source>
</reference>
<dbReference type="InterPro" id="IPR002711">
    <property type="entry name" value="HNH"/>
</dbReference>
<keyword evidence="3" id="KW-1185">Reference proteome</keyword>
<dbReference type="Pfam" id="PF01844">
    <property type="entry name" value="HNH"/>
    <property type="match status" value="1"/>
</dbReference>
<dbReference type="EMBL" id="JAROBZ020000001">
    <property type="protein sequence ID" value="MFB3167455.1"/>
    <property type="molecule type" value="Genomic_DNA"/>
</dbReference>
<keyword evidence="2" id="KW-0378">Hydrolase</keyword>
<protein>
    <submittedName>
        <fullName evidence="2">HNH endonuclease signature motif containing protein</fullName>
    </submittedName>
</protein>
<sequence length="186" mass="20907">MANSKVVFLFEVNPESGLHTFKGQLTCIGYHTFIGPDKNGHQRSMIRFEFEMTDKNSNEMQADSVIDSKDLSELRMLASSAGTEDSNLTIKDRKIIVRKRAAGVRKYALVRSNGICEACDASAPFNTPNGDPFLEVHHLTRLSDGSPDTPEHVAAICPNCHRRVHYSFDANEYNFKLINIIAFKER</sequence>
<name>A0ABV4YUC6_9BACI</name>
<evidence type="ECO:0000313" key="3">
    <source>
        <dbReference type="Proteomes" id="UP001241748"/>
    </source>
</evidence>
<feature type="domain" description="HNH nuclease" evidence="1">
    <location>
        <begin position="103"/>
        <end position="162"/>
    </location>
</feature>
<keyword evidence="2" id="KW-0540">Nuclease</keyword>
<proteinExistence type="predicted"/>